<gene>
    <name evidence="2" type="ORF">G5I_10291</name>
</gene>
<protein>
    <submittedName>
        <fullName evidence="2">Uncharacterized protein</fullName>
    </submittedName>
</protein>
<keyword evidence="3" id="KW-1185">Reference proteome</keyword>
<dbReference type="InParanoid" id="F4WWH4"/>
<evidence type="ECO:0000313" key="3">
    <source>
        <dbReference type="Proteomes" id="UP000007755"/>
    </source>
</evidence>
<reference evidence="2" key="1">
    <citation type="submission" date="2011-02" db="EMBL/GenBank/DDBJ databases">
        <title>The genome of the leaf-cutting ant Acromyrmex echinatior suggests key adaptations to social evolution and fungus farming.</title>
        <authorList>
            <person name="Nygaard S."/>
            <person name="Zhang G."/>
        </authorList>
    </citation>
    <scope>NUCLEOTIDE SEQUENCE</scope>
</reference>
<dbReference type="AlphaFoldDB" id="F4WWH4"/>
<feature type="region of interest" description="Disordered" evidence="1">
    <location>
        <begin position="21"/>
        <end position="61"/>
    </location>
</feature>
<organism evidence="3">
    <name type="scientific">Acromyrmex echinatior</name>
    <name type="common">Panamanian leafcutter ant</name>
    <name type="synonym">Acromyrmex octospinosus echinatior</name>
    <dbReference type="NCBI Taxonomy" id="103372"/>
    <lineage>
        <taxon>Eukaryota</taxon>
        <taxon>Metazoa</taxon>
        <taxon>Ecdysozoa</taxon>
        <taxon>Arthropoda</taxon>
        <taxon>Hexapoda</taxon>
        <taxon>Insecta</taxon>
        <taxon>Pterygota</taxon>
        <taxon>Neoptera</taxon>
        <taxon>Endopterygota</taxon>
        <taxon>Hymenoptera</taxon>
        <taxon>Apocrita</taxon>
        <taxon>Aculeata</taxon>
        <taxon>Formicoidea</taxon>
        <taxon>Formicidae</taxon>
        <taxon>Myrmicinae</taxon>
        <taxon>Acromyrmex</taxon>
    </lineage>
</organism>
<dbReference type="Proteomes" id="UP000007755">
    <property type="component" value="Unassembled WGS sequence"/>
</dbReference>
<sequence length="168" mass="18195">MSAYSRDQICASVPSGRVDREVGNALVGTSPPITNPYPTAGERPTDTPQEQAQSGSVGGRDCESWASTFAALVRTSTMAAFGRKSNFEIVVKFLNTIHLSSSSKQNNKRSNQQPAGGGRKNSCESTKARRLSNKRLSSTSTSDGDEDENEDGWHEKCHKMALCLAWHS</sequence>
<feature type="compositionally biased region" description="Low complexity" evidence="1">
    <location>
        <begin position="100"/>
        <end position="113"/>
    </location>
</feature>
<feature type="region of interest" description="Disordered" evidence="1">
    <location>
        <begin position="100"/>
        <end position="151"/>
    </location>
</feature>
<evidence type="ECO:0000313" key="2">
    <source>
        <dbReference type="EMBL" id="EGI61516.1"/>
    </source>
</evidence>
<accession>F4WWH4</accession>
<feature type="compositionally biased region" description="Polar residues" evidence="1">
    <location>
        <begin position="46"/>
        <end position="55"/>
    </location>
</feature>
<proteinExistence type="predicted"/>
<evidence type="ECO:0000256" key="1">
    <source>
        <dbReference type="SAM" id="MobiDB-lite"/>
    </source>
</evidence>
<dbReference type="EMBL" id="GL888406">
    <property type="protein sequence ID" value="EGI61516.1"/>
    <property type="molecule type" value="Genomic_DNA"/>
</dbReference>
<name>F4WWH4_ACREC</name>